<protein>
    <submittedName>
        <fullName evidence="1">Uncharacterized protein</fullName>
    </submittedName>
</protein>
<dbReference type="EMBL" id="KV921880">
    <property type="protein sequence ID" value="ORE09076.1"/>
    <property type="molecule type" value="Genomic_DNA"/>
</dbReference>
<accession>A0A1X0RAP9</accession>
<gene>
    <name evidence="1" type="ORF">BCV72DRAFT_321373</name>
</gene>
<reference evidence="1" key="1">
    <citation type="journal article" date="2016" name="Proc. Natl. Acad. Sci. U.S.A.">
        <title>Lipid metabolic changes in an early divergent fungus govern the establishment of a mutualistic symbiosis with endobacteria.</title>
        <authorList>
            <person name="Lastovetsky O.A."/>
            <person name="Gaspar M.L."/>
            <person name="Mondo S.J."/>
            <person name="LaButti K.M."/>
            <person name="Sandor L."/>
            <person name="Grigoriev I.V."/>
            <person name="Henry S.A."/>
            <person name="Pawlowska T.E."/>
        </authorList>
    </citation>
    <scope>NUCLEOTIDE SEQUENCE [LARGE SCALE GENOMIC DNA]</scope>
    <source>
        <strain evidence="1">ATCC 52814</strain>
    </source>
</reference>
<dbReference type="VEuPathDB" id="FungiDB:BCV72DRAFT_321373"/>
<proteinExistence type="predicted"/>
<sequence length="74" mass="8672">MMIDLTSITTNTKNMWSDNTIFKNLLDHLSNVLLKLHLAESRAAEYSEYIKNIKEKIKIDNSGNIISKQFFFYN</sequence>
<dbReference type="AlphaFoldDB" id="A0A1X0RAP9"/>
<name>A0A1X0RAP9_RHIZD</name>
<evidence type="ECO:0000313" key="1">
    <source>
        <dbReference type="EMBL" id="ORE09076.1"/>
    </source>
</evidence>
<dbReference type="Proteomes" id="UP000242414">
    <property type="component" value="Unassembled WGS sequence"/>
</dbReference>
<organism evidence="1">
    <name type="scientific">Rhizopus microsporus var. microsporus</name>
    <dbReference type="NCBI Taxonomy" id="86635"/>
    <lineage>
        <taxon>Eukaryota</taxon>
        <taxon>Fungi</taxon>
        <taxon>Fungi incertae sedis</taxon>
        <taxon>Mucoromycota</taxon>
        <taxon>Mucoromycotina</taxon>
        <taxon>Mucoromycetes</taxon>
        <taxon>Mucorales</taxon>
        <taxon>Mucorineae</taxon>
        <taxon>Rhizopodaceae</taxon>
        <taxon>Rhizopus</taxon>
    </lineage>
</organism>